<keyword evidence="3" id="KW-0653">Protein transport</keyword>
<dbReference type="GO" id="GO:0042953">
    <property type="term" value="P:lipoprotein transport"/>
    <property type="evidence" value="ECO:0007669"/>
    <property type="project" value="TreeGrafter"/>
</dbReference>
<dbReference type="Pfam" id="PF05351">
    <property type="entry name" value="GMP_PDE_delta"/>
    <property type="match status" value="1"/>
</dbReference>
<reference evidence="7" key="1">
    <citation type="submission" date="2019-05" db="EMBL/GenBank/DDBJ databases">
        <title>Annotation for the trematode Fasciolopsis buski.</title>
        <authorList>
            <person name="Choi Y.-J."/>
        </authorList>
    </citation>
    <scope>NUCLEOTIDE SEQUENCE</scope>
    <source>
        <strain evidence="7">HT</strain>
        <tissue evidence="7">Whole worm</tissue>
    </source>
</reference>
<feature type="region of interest" description="Disordered" evidence="5">
    <location>
        <begin position="1"/>
        <end position="30"/>
    </location>
</feature>
<keyword evidence="2" id="KW-0813">Transport</keyword>
<evidence type="ECO:0000313" key="7">
    <source>
        <dbReference type="EMBL" id="KAA0198643.1"/>
    </source>
</evidence>
<feature type="domain" description="GMP phosphodiesterase delta subunit" evidence="6">
    <location>
        <begin position="64"/>
        <end position="231"/>
    </location>
</feature>
<gene>
    <name evidence="7" type="ORF">FBUS_06368</name>
</gene>
<comment type="similarity">
    <text evidence="1">Belongs to the PDE6D/unc-119 family.</text>
</comment>
<comment type="caution">
    <text evidence="7">The sequence shown here is derived from an EMBL/GenBank/DDBJ whole genome shotgun (WGS) entry which is preliminary data.</text>
</comment>
<organism evidence="7 8">
    <name type="scientific">Fasciolopsis buskii</name>
    <dbReference type="NCBI Taxonomy" id="27845"/>
    <lineage>
        <taxon>Eukaryota</taxon>
        <taxon>Metazoa</taxon>
        <taxon>Spiralia</taxon>
        <taxon>Lophotrochozoa</taxon>
        <taxon>Platyhelminthes</taxon>
        <taxon>Trematoda</taxon>
        <taxon>Digenea</taxon>
        <taxon>Plagiorchiida</taxon>
        <taxon>Echinostomata</taxon>
        <taxon>Echinostomatoidea</taxon>
        <taxon>Fasciolidae</taxon>
        <taxon>Fasciolopsis</taxon>
    </lineage>
</organism>
<evidence type="ECO:0000256" key="4">
    <source>
        <dbReference type="ARBA" id="ARBA00023121"/>
    </source>
</evidence>
<dbReference type="PANTHER" id="PTHR12951">
    <property type="entry name" value="RETINAL PROTEIN 4"/>
    <property type="match status" value="1"/>
</dbReference>
<dbReference type="AlphaFoldDB" id="A0A8E0VP08"/>
<evidence type="ECO:0000256" key="1">
    <source>
        <dbReference type="ARBA" id="ARBA00008102"/>
    </source>
</evidence>
<evidence type="ECO:0000256" key="3">
    <source>
        <dbReference type="ARBA" id="ARBA00022927"/>
    </source>
</evidence>
<dbReference type="GO" id="GO:0005929">
    <property type="term" value="C:cilium"/>
    <property type="evidence" value="ECO:0007669"/>
    <property type="project" value="TreeGrafter"/>
</dbReference>
<dbReference type="InterPro" id="IPR051519">
    <property type="entry name" value="PDE6D_unc-119_myristoyl-bd"/>
</dbReference>
<dbReference type="FunFam" id="2.70.50.40:FF:000003">
    <property type="entry name" value="UNC119 homologue, putative"/>
    <property type="match status" value="1"/>
</dbReference>
<name>A0A8E0VP08_9TREM</name>
<dbReference type="OrthoDB" id="10248777at2759"/>
<dbReference type="InterPro" id="IPR037036">
    <property type="entry name" value="PDED_dom_sf"/>
</dbReference>
<evidence type="ECO:0000256" key="5">
    <source>
        <dbReference type="SAM" id="MobiDB-lite"/>
    </source>
</evidence>
<dbReference type="EMBL" id="LUCM01001595">
    <property type="protein sequence ID" value="KAA0198643.1"/>
    <property type="molecule type" value="Genomic_DNA"/>
</dbReference>
<evidence type="ECO:0000256" key="2">
    <source>
        <dbReference type="ARBA" id="ARBA00022448"/>
    </source>
</evidence>
<dbReference type="Proteomes" id="UP000728185">
    <property type="component" value="Unassembled WGS sequence"/>
</dbReference>
<dbReference type="GO" id="GO:0008289">
    <property type="term" value="F:lipid binding"/>
    <property type="evidence" value="ECO:0007669"/>
    <property type="project" value="UniProtKB-KW"/>
</dbReference>
<proteinExistence type="inferred from homology"/>
<evidence type="ECO:0000259" key="6">
    <source>
        <dbReference type="Pfam" id="PF05351"/>
    </source>
</evidence>
<dbReference type="InterPro" id="IPR014756">
    <property type="entry name" value="Ig_E-set"/>
</dbReference>
<dbReference type="SUPFAM" id="SSF81296">
    <property type="entry name" value="E set domains"/>
    <property type="match status" value="1"/>
</dbReference>
<keyword evidence="4" id="KW-0446">Lipid-binding</keyword>
<evidence type="ECO:0000313" key="8">
    <source>
        <dbReference type="Proteomes" id="UP000728185"/>
    </source>
</evidence>
<sequence>MFTKNIKAAFSSSPKSCNKKEPRDESGDDLIDEKLLSSQEIGPDDVLKFKTATRGYLCPPGSYKYDIQFLSFCLRDMQTKAVLFEVRRPENALQQVQTAPQAINTLARDENESDLKDEQLSRCVRYHFSPEFLRLKTVGAAVEFSVGKHQLSEFRMIERHYFKNKLLKSFDFNFGFVIPESINSVEHIYELPKLSDKEIQEIVAHPYETQSDSFYFVDGKLVMHNKAVYAYNN</sequence>
<accession>A0A8E0VP08</accession>
<dbReference type="Gene3D" id="2.70.50.40">
    <property type="entry name" value="GMP phosphodiesterase, delta subunit"/>
    <property type="match status" value="1"/>
</dbReference>
<protein>
    <recommendedName>
        <fullName evidence="6">GMP phosphodiesterase delta subunit domain-containing protein</fullName>
    </recommendedName>
</protein>
<dbReference type="GO" id="GO:0007399">
    <property type="term" value="P:nervous system development"/>
    <property type="evidence" value="ECO:0007669"/>
    <property type="project" value="TreeGrafter"/>
</dbReference>
<keyword evidence="8" id="KW-1185">Reference proteome</keyword>
<dbReference type="InterPro" id="IPR008015">
    <property type="entry name" value="PDED_dom"/>
</dbReference>
<dbReference type="GO" id="GO:0060271">
    <property type="term" value="P:cilium assembly"/>
    <property type="evidence" value="ECO:0007669"/>
    <property type="project" value="TreeGrafter"/>
</dbReference>
<dbReference type="PANTHER" id="PTHR12951:SF1">
    <property type="entry name" value="PROTEIN UNC-119 HOMOLOG"/>
    <property type="match status" value="1"/>
</dbReference>